<dbReference type="GeneID" id="39602807"/>
<keyword evidence="6" id="KW-0539">Nucleus</keyword>
<proteinExistence type="predicted"/>
<evidence type="ECO:0000313" key="11">
    <source>
        <dbReference type="Proteomes" id="UP000283841"/>
    </source>
</evidence>
<dbReference type="InterPro" id="IPR036361">
    <property type="entry name" value="SAP_dom_sf"/>
</dbReference>
<evidence type="ECO:0000256" key="5">
    <source>
        <dbReference type="ARBA" id="ARBA00023136"/>
    </source>
</evidence>
<dbReference type="Gene3D" id="1.10.10.1180">
    <property type="entry name" value="MAN1, winged-helix domain"/>
    <property type="match status" value="1"/>
</dbReference>
<dbReference type="GO" id="GO:0003682">
    <property type="term" value="F:chromatin binding"/>
    <property type="evidence" value="ECO:0007669"/>
    <property type="project" value="InterPro"/>
</dbReference>
<feature type="region of interest" description="Disordered" evidence="7">
    <location>
        <begin position="295"/>
        <end position="316"/>
    </location>
</feature>
<dbReference type="GO" id="GO:0005783">
    <property type="term" value="C:endoplasmic reticulum"/>
    <property type="evidence" value="ECO:0007669"/>
    <property type="project" value="TreeGrafter"/>
</dbReference>
<reference evidence="10 11" key="1">
    <citation type="journal article" date="2018" name="Front. Microbiol.">
        <title>Genomic and genetic insights into a cosmopolitan fungus, Paecilomyces variotii (Eurotiales).</title>
        <authorList>
            <person name="Urquhart A.S."/>
            <person name="Mondo S.J."/>
            <person name="Makela M.R."/>
            <person name="Hane J.K."/>
            <person name="Wiebenga A."/>
            <person name="He G."/>
            <person name="Mihaltcheva S."/>
            <person name="Pangilinan J."/>
            <person name="Lipzen A."/>
            <person name="Barry K."/>
            <person name="de Vries R.P."/>
            <person name="Grigoriev I.V."/>
            <person name="Idnurm A."/>
        </authorList>
    </citation>
    <scope>NUCLEOTIDE SEQUENCE [LARGE SCALE GENOMIC DNA]</scope>
    <source>
        <strain evidence="10 11">CBS 101075</strain>
    </source>
</reference>
<dbReference type="InterPro" id="IPR025856">
    <property type="entry name" value="HeH/LEM_domain"/>
</dbReference>
<comment type="caution">
    <text evidence="10">The sequence shown here is derived from an EMBL/GenBank/DDBJ whole genome shotgun (WGS) entry which is preliminary data.</text>
</comment>
<sequence length="738" mass="82137">MASGFDDLEYLSPDFDLNSLTVPRIRAILVSHDVSYPASAKKAQLIRILQDEVLPKAQRLLRDRERVRRTSEGITDMSSRETSVVNEDNDAYGHDRDSMPPPPTPSTTTSTRRGRGRQSTRASTADTENEPPYLTPSTASGRRTARTGATKHPRASDTETGEDVLTTPVARRSASPRKSTARKLRKSEAIPSTEPLTNTHRTPSPIKTEPHDDSVFTDDNPFQSGSPSPWDHPRASMSSRSRKSTSRLSSESAFAREERKKRKSEGPIKIKQEDGVDVPTRTTFEFPVSRLRKSLEEEIEEEDEGDDEDVSAGEEFTPEEQLALDQEFANSHHPVSRRQKPRKQGTVSKAASWLVILSLVSGFGAWWRKEKIEIGYCGIGKETWSLADTNVPQWAKILEPQCEPCPPHAFCYPDFKAECEEDFVLKPHPLSLGGLVPLPPTCEPDSEKARRVKAVADRAVEELRERRAKYECGELKEDSKRARSAGIAEPDLKKEVSKKRRKGMSDAEFDDLWKGALGEIIGRDEVVAESKGPTDSLTLTSTSLARLPIVCAFRRHLRLSLLAYRLPISILVMSIAALAYARSRVLAHRSDMARVPELVATTLDRLATQAALYARGDAREPWVPIGQLRDDVLRTELQGSRREALWKRVRSVVEGNANVRAAVREGRGGDVSRVWEWIGGIGGVGSDLESSARRESGKVRFSLSPGEDNIPRADGNGESSVGRSPRESRRWDEGRPVY</sequence>
<keyword evidence="5" id="KW-0472">Membrane</keyword>
<dbReference type="InterPro" id="IPR044780">
    <property type="entry name" value="Heh2/Src1"/>
</dbReference>
<evidence type="ECO:0000256" key="7">
    <source>
        <dbReference type="SAM" id="MobiDB-lite"/>
    </source>
</evidence>
<feature type="domain" description="Man1/Src1-like C-terminal" evidence="8">
    <location>
        <begin position="356"/>
        <end position="679"/>
    </location>
</feature>
<keyword evidence="11" id="KW-1185">Reference proteome</keyword>
<dbReference type="VEuPathDB" id="FungiDB:C8Q69DRAFT_521957"/>
<dbReference type="PANTHER" id="PTHR47808">
    <property type="entry name" value="INNER NUCLEAR MEMBRANE PROTEIN HEH2-RELATED"/>
    <property type="match status" value="1"/>
</dbReference>
<keyword evidence="4" id="KW-1133">Transmembrane helix</keyword>
<dbReference type="AlphaFoldDB" id="A0A443HRX5"/>
<evidence type="ECO:0000256" key="3">
    <source>
        <dbReference type="ARBA" id="ARBA00022692"/>
    </source>
</evidence>
<evidence type="ECO:0000259" key="9">
    <source>
        <dbReference type="Pfam" id="PF12949"/>
    </source>
</evidence>
<gene>
    <name evidence="10" type="ORF">C8Q69DRAFT_521957</name>
</gene>
<dbReference type="PANTHER" id="PTHR47808:SF2">
    <property type="entry name" value="LEM DOMAIN-CONTAINING PROTEIN 2"/>
    <property type="match status" value="1"/>
</dbReference>
<feature type="compositionally biased region" description="Acidic residues" evidence="7">
    <location>
        <begin position="297"/>
        <end position="316"/>
    </location>
</feature>
<keyword evidence="3" id="KW-0812">Transmembrane</keyword>
<feature type="compositionally biased region" description="Basic and acidic residues" evidence="7">
    <location>
        <begin position="724"/>
        <end position="738"/>
    </location>
</feature>
<dbReference type="Gene3D" id="1.10.720.30">
    <property type="entry name" value="SAP domain"/>
    <property type="match status" value="1"/>
</dbReference>
<feature type="compositionally biased region" description="Basic residues" evidence="7">
    <location>
        <begin position="143"/>
        <end position="153"/>
    </location>
</feature>
<organism evidence="10 11">
    <name type="scientific">Byssochlamys spectabilis</name>
    <name type="common">Paecilomyces variotii</name>
    <dbReference type="NCBI Taxonomy" id="264951"/>
    <lineage>
        <taxon>Eukaryota</taxon>
        <taxon>Fungi</taxon>
        <taxon>Dikarya</taxon>
        <taxon>Ascomycota</taxon>
        <taxon>Pezizomycotina</taxon>
        <taxon>Eurotiomycetes</taxon>
        <taxon>Eurotiomycetidae</taxon>
        <taxon>Eurotiales</taxon>
        <taxon>Thermoascaceae</taxon>
        <taxon>Paecilomyces</taxon>
    </lineage>
</organism>
<name>A0A443HRX5_BYSSP</name>
<feature type="compositionally biased region" description="Basic and acidic residues" evidence="7">
    <location>
        <begin position="254"/>
        <end position="274"/>
    </location>
</feature>
<evidence type="ECO:0000256" key="6">
    <source>
        <dbReference type="ARBA" id="ARBA00023242"/>
    </source>
</evidence>
<dbReference type="Proteomes" id="UP000283841">
    <property type="component" value="Unassembled WGS sequence"/>
</dbReference>
<dbReference type="RefSeq" id="XP_028484200.1">
    <property type="nucleotide sequence ID" value="XM_028633530.1"/>
</dbReference>
<accession>A0A443HRX5</accession>
<evidence type="ECO:0000256" key="1">
    <source>
        <dbReference type="ARBA" id="ARBA00004540"/>
    </source>
</evidence>
<dbReference type="CDD" id="cd12935">
    <property type="entry name" value="LEM_like"/>
    <property type="match status" value="1"/>
</dbReference>
<comment type="subcellular location">
    <subcellularLocation>
        <location evidence="1">Nucleus inner membrane</location>
    </subcellularLocation>
</comment>
<evidence type="ECO:0000256" key="4">
    <source>
        <dbReference type="ARBA" id="ARBA00022989"/>
    </source>
</evidence>
<dbReference type="GO" id="GO:0071763">
    <property type="term" value="P:nuclear membrane organization"/>
    <property type="evidence" value="ECO:0007669"/>
    <property type="project" value="TreeGrafter"/>
</dbReference>
<feature type="region of interest" description="Disordered" evidence="7">
    <location>
        <begin position="71"/>
        <end position="281"/>
    </location>
</feature>
<feature type="domain" description="HeH/LEM" evidence="9">
    <location>
        <begin position="17"/>
        <end position="51"/>
    </location>
</feature>
<dbReference type="GO" id="GO:0005637">
    <property type="term" value="C:nuclear inner membrane"/>
    <property type="evidence" value="ECO:0007669"/>
    <property type="project" value="UniProtKB-SubCell"/>
</dbReference>
<evidence type="ECO:0000313" key="10">
    <source>
        <dbReference type="EMBL" id="RWQ94555.1"/>
    </source>
</evidence>
<dbReference type="InterPro" id="IPR041885">
    <property type="entry name" value="MAN1_winged_helix_dom"/>
</dbReference>
<feature type="region of interest" description="Disordered" evidence="7">
    <location>
        <begin position="695"/>
        <end position="738"/>
    </location>
</feature>
<dbReference type="GO" id="GO:0034399">
    <property type="term" value="C:nuclear periphery"/>
    <property type="evidence" value="ECO:0007669"/>
    <property type="project" value="TreeGrafter"/>
</dbReference>
<keyword evidence="2" id="KW-0597">Phosphoprotein</keyword>
<feature type="compositionally biased region" description="Polar residues" evidence="7">
    <location>
        <begin position="72"/>
        <end position="86"/>
    </location>
</feature>
<dbReference type="InterPro" id="IPR018996">
    <property type="entry name" value="Man1/Src1-like_C"/>
</dbReference>
<dbReference type="EMBL" id="RCNU01000007">
    <property type="protein sequence ID" value="RWQ94555.1"/>
    <property type="molecule type" value="Genomic_DNA"/>
</dbReference>
<evidence type="ECO:0000256" key="2">
    <source>
        <dbReference type="ARBA" id="ARBA00022553"/>
    </source>
</evidence>
<dbReference type="Pfam" id="PF12949">
    <property type="entry name" value="HeH"/>
    <property type="match status" value="1"/>
</dbReference>
<dbReference type="Pfam" id="PF09402">
    <property type="entry name" value="MSC"/>
    <property type="match status" value="1"/>
</dbReference>
<evidence type="ECO:0000259" key="8">
    <source>
        <dbReference type="Pfam" id="PF09402"/>
    </source>
</evidence>
<protein>
    <submittedName>
        <fullName evidence="10">Putative sister chromatid separation protein</fullName>
    </submittedName>
</protein>
<dbReference type="STRING" id="264951.A0A443HRX5"/>